<dbReference type="EMBL" id="AJWZ01008958">
    <property type="protein sequence ID" value="EKC52668.1"/>
    <property type="molecule type" value="Genomic_DNA"/>
</dbReference>
<feature type="domain" description="HNH nuclease" evidence="1">
    <location>
        <begin position="35"/>
        <end position="76"/>
    </location>
</feature>
<dbReference type="GO" id="GO:0004519">
    <property type="term" value="F:endonuclease activity"/>
    <property type="evidence" value="ECO:0007669"/>
    <property type="project" value="UniProtKB-KW"/>
</dbReference>
<accession>K1S5E2</accession>
<reference evidence="2" key="1">
    <citation type="journal article" date="2013" name="Environ. Microbiol.">
        <title>Microbiota from the distal guts of lean and obese adolescents exhibit partial functional redundancy besides clear differences in community structure.</title>
        <authorList>
            <person name="Ferrer M."/>
            <person name="Ruiz A."/>
            <person name="Lanza F."/>
            <person name="Haange S.B."/>
            <person name="Oberbach A."/>
            <person name="Till H."/>
            <person name="Bargiela R."/>
            <person name="Campoy C."/>
            <person name="Segura M.T."/>
            <person name="Richter M."/>
            <person name="von Bergen M."/>
            <person name="Seifert J."/>
            <person name="Suarez A."/>
        </authorList>
    </citation>
    <scope>NUCLEOTIDE SEQUENCE</scope>
</reference>
<sequence length="183" mass="21470">MDYNHPHELIPRERNKGRYTVYFRRGGKKYAFSVSRLVWSVFNNTEIPNDMVIDHINCDPSDNRPENLQCITQRENILRAYKYTRSIYTNGNINGQCKIGTKEVGEILKMYKDGYTQSEILHKFNISQKQVSGIILGQRRKEIYLTRIVSMEYIGVRTIYDLSVNNKHSYITRSNFINSNTTS</sequence>
<gene>
    <name evidence="2" type="ORF">OBE_12975</name>
</gene>
<protein>
    <submittedName>
        <fullName evidence="2">Protein containing HNH endonuclease domain protein</fullName>
    </submittedName>
</protein>
<dbReference type="InterPro" id="IPR036844">
    <property type="entry name" value="Hint_dom_sf"/>
</dbReference>
<keyword evidence="2" id="KW-0378">Hydrolase</keyword>
<proteinExistence type="predicted"/>
<dbReference type="AlphaFoldDB" id="K1S5E2"/>
<name>K1S5E2_9ZZZZ</name>
<comment type="caution">
    <text evidence="2">The sequence shown here is derived from an EMBL/GenBank/DDBJ whole genome shotgun (WGS) entry which is preliminary data.</text>
</comment>
<dbReference type="Pfam" id="PF13392">
    <property type="entry name" value="HNH_3"/>
    <property type="match status" value="1"/>
</dbReference>
<keyword evidence="2" id="KW-0255">Endonuclease</keyword>
<dbReference type="InterPro" id="IPR003615">
    <property type="entry name" value="HNH_nuc"/>
</dbReference>
<dbReference type="InterPro" id="IPR044925">
    <property type="entry name" value="His-Me_finger_sf"/>
</dbReference>
<organism evidence="2">
    <name type="scientific">human gut metagenome</name>
    <dbReference type="NCBI Taxonomy" id="408170"/>
    <lineage>
        <taxon>unclassified sequences</taxon>
        <taxon>metagenomes</taxon>
        <taxon>organismal metagenomes</taxon>
    </lineage>
</organism>
<dbReference type="InterPro" id="IPR030934">
    <property type="entry name" value="Intein_C"/>
</dbReference>
<evidence type="ECO:0000259" key="1">
    <source>
        <dbReference type="Pfam" id="PF13392"/>
    </source>
</evidence>
<dbReference type="NCBIfam" id="TIGR01443">
    <property type="entry name" value="intein_Cterm"/>
    <property type="match status" value="1"/>
</dbReference>
<dbReference type="Gene3D" id="2.170.16.10">
    <property type="entry name" value="Hedgehog/Intein (Hint) domain"/>
    <property type="match status" value="1"/>
</dbReference>
<keyword evidence="2" id="KW-0540">Nuclease</keyword>
<dbReference type="SUPFAM" id="SSF54060">
    <property type="entry name" value="His-Me finger endonucleases"/>
    <property type="match status" value="1"/>
</dbReference>
<evidence type="ECO:0000313" key="2">
    <source>
        <dbReference type="EMBL" id="EKC52668.1"/>
    </source>
</evidence>
<dbReference type="SUPFAM" id="SSF51294">
    <property type="entry name" value="Hedgehog/intein (Hint) domain"/>
    <property type="match status" value="1"/>
</dbReference>
<feature type="non-terminal residue" evidence="2">
    <location>
        <position position="183"/>
    </location>
</feature>
<dbReference type="Gene3D" id="3.90.75.20">
    <property type="match status" value="1"/>
</dbReference>